<keyword evidence="2" id="KW-1185">Reference proteome</keyword>
<dbReference type="Gene3D" id="2.170.120.40">
    <property type="entry name" value="YbbR-like domain"/>
    <property type="match status" value="2"/>
</dbReference>
<dbReference type="AlphaFoldDB" id="U2Q230"/>
<dbReference type="PANTHER" id="PTHR37804:SF1">
    <property type="entry name" value="CDAA REGULATORY PROTEIN CDAR"/>
    <property type="match status" value="1"/>
</dbReference>
<accession>U2Q230</accession>
<dbReference type="EMBL" id="AWVP01000080">
    <property type="protein sequence ID" value="ERK56805.1"/>
    <property type="molecule type" value="Genomic_DNA"/>
</dbReference>
<dbReference type="InterPro" id="IPR012505">
    <property type="entry name" value="YbbR"/>
</dbReference>
<dbReference type="eggNOG" id="COG4856">
    <property type="taxonomic scope" value="Bacteria"/>
</dbReference>
<dbReference type="PANTHER" id="PTHR37804">
    <property type="entry name" value="CDAA REGULATORY PROTEIN CDAR"/>
    <property type="match status" value="1"/>
</dbReference>
<dbReference type="Gene3D" id="2.170.120.30">
    <property type="match status" value="1"/>
</dbReference>
<protein>
    <submittedName>
        <fullName evidence="1">YbbR-like protein</fullName>
    </submittedName>
</protein>
<gene>
    <name evidence="1" type="ORF">HMPREF1983_01298</name>
</gene>
<evidence type="ECO:0000313" key="2">
    <source>
        <dbReference type="Proteomes" id="UP000016637"/>
    </source>
</evidence>
<reference evidence="1 2" key="1">
    <citation type="submission" date="2013-08" db="EMBL/GenBank/DDBJ databases">
        <authorList>
            <person name="Weinstock G."/>
            <person name="Sodergren E."/>
            <person name="Wylie T."/>
            <person name="Fulton L."/>
            <person name="Fulton R."/>
            <person name="Fronick C."/>
            <person name="O'Laughlin M."/>
            <person name="Godfrey J."/>
            <person name="Miner T."/>
            <person name="Herter B."/>
            <person name="Appelbaum E."/>
            <person name="Cordes M."/>
            <person name="Lek S."/>
            <person name="Wollam A."/>
            <person name="Pepin K.H."/>
            <person name="Palsikar V.B."/>
            <person name="Mitreva M."/>
            <person name="Wilson R.K."/>
        </authorList>
    </citation>
    <scope>NUCLEOTIDE SEQUENCE [LARGE SCALE GENOMIC DNA]</scope>
    <source>
        <strain evidence="1 2">ATCC 700627</strain>
    </source>
</reference>
<dbReference type="Proteomes" id="UP000016637">
    <property type="component" value="Unassembled WGS sequence"/>
</dbReference>
<sequence length="319" mass="35967">MRLKENNQLKLISFLIAVLLFISVNENFKNISVIGNNDNIAAAWITDVPLETDYDRDKLYVVGIPNTVSVKLSGPPSKVQKESIAKNFKVKLNLKNAQIGDDQKVKLEVEGLEKGLEATVEPSSITISIREKVTREFKVTPIVKKERLLLGFEIDKLSLNNDTVKISGDIDSINRIKEVRAESATKTKINKNTREEAKIVAYDSDYNKIEDIQIETESTVMTIDLKKIEKEVPLLVNKVGQLSSDYELVSITPDSTKVTVRAETQEELDKISAMYVDVDLSDVKEETEERSNLKIYPKEDVKTATDTPIVKVTIKVRRK</sequence>
<dbReference type="Pfam" id="PF07949">
    <property type="entry name" value="YbbR"/>
    <property type="match status" value="3"/>
</dbReference>
<comment type="caution">
    <text evidence="1">The sequence shown here is derived from an EMBL/GenBank/DDBJ whole genome shotgun (WGS) entry which is preliminary data.</text>
</comment>
<evidence type="ECO:0000313" key="1">
    <source>
        <dbReference type="EMBL" id="ERK56805.1"/>
    </source>
</evidence>
<dbReference type="PATRIC" id="fig|1321820.3.peg.1258"/>
<dbReference type="HOGENOM" id="CLU_039811_2_1_9"/>
<proteinExistence type="predicted"/>
<dbReference type="InterPro" id="IPR053154">
    <property type="entry name" value="c-di-AMP_regulator"/>
</dbReference>
<organism evidence="1 2">
    <name type="scientific">Gemella bergeri ATCC 700627</name>
    <dbReference type="NCBI Taxonomy" id="1321820"/>
    <lineage>
        <taxon>Bacteria</taxon>
        <taxon>Bacillati</taxon>
        <taxon>Bacillota</taxon>
        <taxon>Bacilli</taxon>
        <taxon>Bacillales</taxon>
        <taxon>Gemellaceae</taxon>
        <taxon>Gemella</taxon>
    </lineage>
</organism>
<name>U2Q230_9BACL</name>
<dbReference type="RefSeq" id="WP_021752515.1">
    <property type="nucleotide sequence ID" value="NZ_KI271808.1"/>
</dbReference>